<feature type="domain" description="REase associating with pPIWI RE" evidence="1">
    <location>
        <begin position="285"/>
        <end position="388"/>
    </location>
</feature>
<dbReference type="eggNOG" id="ENOG5033R9G">
    <property type="taxonomic scope" value="Bacteria"/>
</dbReference>
<dbReference type="EMBL" id="CM000913">
    <property type="protein sequence ID" value="EFG05484.1"/>
    <property type="molecule type" value="Genomic_DNA"/>
</dbReference>
<gene>
    <name evidence="3" type="ORF">SCLAV_0408</name>
</gene>
<dbReference type="GeneID" id="93732896"/>
<feature type="domain" description="pPIWI-RE three-gene island" evidence="2">
    <location>
        <begin position="16"/>
        <end position="169"/>
    </location>
</feature>
<proteinExistence type="predicted"/>
<dbReference type="KEGG" id="sclf:BB341_25775"/>
<evidence type="ECO:0000259" key="2">
    <source>
        <dbReference type="Pfam" id="PF18156"/>
    </source>
</evidence>
<sequence>MNEWITKPRDDAGERWRRVVAAALRAAYAWSVRRRYPTALREVAMMTGVVMEAHGPCRGPASPSALVDRLRAPLGELLAFAELGETEDSVVADAVLLDSRDQLTPDVHDLVCEYALPLAGTFEAEVWLPTWTRMNADHIRHQAFASLIETRSQGDYVVSRKFLIDHPAGSREELAELVSTTGARVVSRGYTEIPAERRYHAGPDTAWWWPCPVCAWPMEVTGATVRCRYRPHASVFRIVPGRAHRSRPGLIALDEGPRVARPEARPVNDAVCLDAGVWRFVVVPGASELRLSRALEKQGAQVRMWPELDSYDLHVSAGPHEFRIDVKEYRSVHRLIADLRTKPPQARVLLPQTHEHQWDAVRAALPFLAVTTETRFRAEVRRALRKGRTA</sequence>
<organism evidence="3 4">
    <name type="scientific">Streptomyces clavuligerus</name>
    <dbReference type="NCBI Taxonomy" id="1901"/>
    <lineage>
        <taxon>Bacteria</taxon>
        <taxon>Bacillati</taxon>
        <taxon>Actinomycetota</taxon>
        <taxon>Actinomycetes</taxon>
        <taxon>Kitasatosporales</taxon>
        <taxon>Streptomycetaceae</taxon>
        <taxon>Streptomyces</taxon>
    </lineage>
</organism>
<evidence type="ECO:0008006" key="5">
    <source>
        <dbReference type="Google" id="ProtNLM"/>
    </source>
</evidence>
<dbReference type="RefSeq" id="WP_003959498.1">
    <property type="nucleotide sequence ID" value="NZ_CM000913.1"/>
</dbReference>
<evidence type="ECO:0000259" key="1">
    <source>
        <dbReference type="Pfam" id="PF18154"/>
    </source>
</evidence>
<dbReference type="Pfam" id="PF18156">
    <property type="entry name" value="pPIWI_RE_Y"/>
    <property type="match status" value="1"/>
</dbReference>
<accession>E2Q8F2</accession>
<dbReference type="OrthoDB" id="580959at2"/>
<dbReference type="AlphaFoldDB" id="E2Q8F2"/>
<name>E2Q8F2_STRCL</name>
<evidence type="ECO:0000313" key="4">
    <source>
        <dbReference type="Proteomes" id="UP000002357"/>
    </source>
</evidence>
<dbReference type="Pfam" id="PF18154">
    <property type="entry name" value="pPIWI_RE_REase"/>
    <property type="match status" value="1"/>
</dbReference>
<protein>
    <recommendedName>
        <fullName evidence="5">REase associating with pPIWI RE domain-containing protein</fullName>
    </recommendedName>
</protein>
<dbReference type="InterPro" id="IPR041191">
    <property type="entry name" value="pPIWI_RE_Y"/>
</dbReference>
<evidence type="ECO:0000313" key="3">
    <source>
        <dbReference type="EMBL" id="EFG05484.1"/>
    </source>
</evidence>
<keyword evidence="4" id="KW-1185">Reference proteome</keyword>
<dbReference type="STRING" id="1901.BB341_25775"/>
<reference evidence="3 4" key="1">
    <citation type="journal article" date="2010" name="Genome Biol. Evol.">
        <title>The sequence of a 1.8-mb bacterial linear plasmid reveals a rich evolutionary reservoir of secondary metabolic pathways.</title>
        <authorList>
            <person name="Medema M.H."/>
            <person name="Trefzer A."/>
            <person name="Kovalchuk A."/>
            <person name="van den Berg M."/>
            <person name="Mueller U."/>
            <person name="Heijne W."/>
            <person name="Wu L."/>
            <person name="Alam M.T."/>
            <person name="Ronning C.M."/>
            <person name="Nierman W.C."/>
            <person name="Bovenberg R.A.L."/>
            <person name="Breitling R."/>
            <person name="Takano E."/>
        </authorList>
    </citation>
    <scope>NUCLEOTIDE SEQUENCE [LARGE SCALE GENOMIC DNA]</scope>
    <source>
        <strain evidence="4">ATCC 27064 / DSM 738 / JCM 4710 / NBRC 13307 / NCIMB 12785 / NRRL 3585 / VKM Ac-602</strain>
    </source>
</reference>
<dbReference type="Proteomes" id="UP000002357">
    <property type="component" value="Chromosome"/>
</dbReference>
<dbReference type="InterPro" id="IPR040828">
    <property type="entry name" value="pPIWI_RE_REase"/>
</dbReference>